<dbReference type="InterPro" id="IPR017871">
    <property type="entry name" value="ABC_transporter-like_CS"/>
</dbReference>
<dbReference type="PANTHER" id="PTHR43394">
    <property type="entry name" value="ATP-DEPENDENT PERMEASE MDL1, MITOCHONDRIAL"/>
    <property type="match status" value="1"/>
</dbReference>
<evidence type="ECO:0000256" key="4">
    <source>
        <dbReference type="ARBA" id="ARBA00022840"/>
    </source>
</evidence>
<dbReference type="PROSITE" id="PS00211">
    <property type="entry name" value="ABC_TRANSPORTER_1"/>
    <property type="match status" value="1"/>
</dbReference>
<feature type="transmembrane region" description="Helical" evidence="7">
    <location>
        <begin position="159"/>
        <end position="181"/>
    </location>
</feature>
<dbReference type="Proteomes" id="UP000199650">
    <property type="component" value="Unassembled WGS sequence"/>
</dbReference>
<dbReference type="GO" id="GO:0005524">
    <property type="term" value="F:ATP binding"/>
    <property type="evidence" value="ECO:0007669"/>
    <property type="project" value="UniProtKB-KW"/>
</dbReference>
<evidence type="ECO:0000313" key="10">
    <source>
        <dbReference type="EMBL" id="SEW31471.1"/>
    </source>
</evidence>
<dbReference type="InterPro" id="IPR039421">
    <property type="entry name" value="Type_1_exporter"/>
</dbReference>
<evidence type="ECO:0000256" key="6">
    <source>
        <dbReference type="ARBA" id="ARBA00023136"/>
    </source>
</evidence>
<feature type="domain" description="ABC transporter" evidence="8">
    <location>
        <begin position="334"/>
        <end position="570"/>
    </location>
</feature>
<dbReference type="STRING" id="1173584.SAMN05444851_2978"/>
<feature type="transmembrane region" description="Helical" evidence="7">
    <location>
        <begin position="23"/>
        <end position="47"/>
    </location>
</feature>
<dbReference type="AlphaFoldDB" id="A0A1I0QUY5"/>
<evidence type="ECO:0000256" key="3">
    <source>
        <dbReference type="ARBA" id="ARBA00022741"/>
    </source>
</evidence>
<feature type="transmembrane region" description="Helical" evidence="7">
    <location>
        <begin position="59"/>
        <end position="78"/>
    </location>
</feature>
<dbReference type="GO" id="GO:0016887">
    <property type="term" value="F:ATP hydrolysis activity"/>
    <property type="evidence" value="ECO:0007669"/>
    <property type="project" value="InterPro"/>
</dbReference>
<keyword evidence="3" id="KW-0547">Nucleotide-binding</keyword>
<feature type="transmembrane region" description="Helical" evidence="7">
    <location>
        <begin position="262"/>
        <end position="284"/>
    </location>
</feature>
<dbReference type="Gene3D" id="1.20.1560.10">
    <property type="entry name" value="ABC transporter type 1, transmembrane domain"/>
    <property type="match status" value="1"/>
</dbReference>
<organism evidence="10 11">
    <name type="scientific">Aliiroseovarius sediminilitoris</name>
    <dbReference type="NCBI Taxonomy" id="1173584"/>
    <lineage>
        <taxon>Bacteria</taxon>
        <taxon>Pseudomonadati</taxon>
        <taxon>Pseudomonadota</taxon>
        <taxon>Alphaproteobacteria</taxon>
        <taxon>Rhodobacterales</taxon>
        <taxon>Paracoccaceae</taxon>
        <taxon>Aliiroseovarius</taxon>
    </lineage>
</organism>
<dbReference type="GO" id="GO:0030256">
    <property type="term" value="C:type I protein secretion system complex"/>
    <property type="evidence" value="ECO:0007669"/>
    <property type="project" value="InterPro"/>
</dbReference>
<evidence type="ECO:0000313" key="11">
    <source>
        <dbReference type="Proteomes" id="UP000199650"/>
    </source>
</evidence>
<dbReference type="InterPro" id="IPR010128">
    <property type="entry name" value="ATPase_T1SS_PrtD-like"/>
</dbReference>
<keyword evidence="2 7" id="KW-0812">Transmembrane</keyword>
<keyword evidence="6 7" id="KW-0472">Membrane</keyword>
<proteinExistence type="predicted"/>
<evidence type="ECO:0000256" key="2">
    <source>
        <dbReference type="ARBA" id="ARBA00022692"/>
    </source>
</evidence>
<dbReference type="Gene3D" id="3.40.50.300">
    <property type="entry name" value="P-loop containing nucleotide triphosphate hydrolases"/>
    <property type="match status" value="1"/>
</dbReference>
<dbReference type="GO" id="GO:0015421">
    <property type="term" value="F:ABC-type oligopeptide transporter activity"/>
    <property type="evidence" value="ECO:0007669"/>
    <property type="project" value="TreeGrafter"/>
</dbReference>
<name>A0A1I0QUY5_9RHOB</name>
<dbReference type="InterPro" id="IPR011527">
    <property type="entry name" value="ABC1_TM_dom"/>
</dbReference>
<dbReference type="InterPro" id="IPR003593">
    <property type="entry name" value="AAA+_ATPase"/>
</dbReference>
<keyword evidence="11" id="KW-1185">Reference proteome</keyword>
<dbReference type="Pfam" id="PF00005">
    <property type="entry name" value="ABC_tran"/>
    <property type="match status" value="1"/>
</dbReference>
<dbReference type="InterPro" id="IPR003439">
    <property type="entry name" value="ABC_transporter-like_ATP-bd"/>
</dbReference>
<dbReference type="RefSeq" id="WP_091432698.1">
    <property type="nucleotide sequence ID" value="NZ_FOJB01000001.1"/>
</dbReference>
<evidence type="ECO:0000259" key="9">
    <source>
        <dbReference type="PROSITE" id="PS50929"/>
    </source>
</evidence>
<accession>A0A1I0QUY5</accession>
<feature type="domain" description="ABC transmembrane type-1" evidence="9">
    <location>
        <begin position="27"/>
        <end position="303"/>
    </location>
</feature>
<dbReference type="OrthoDB" id="9808328at2"/>
<dbReference type="SMART" id="SM00382">
    <property type="entry name" value="AAA"/>
    <property type="match status" value="1"/>
</dbReference>
<dbReference type="GO" id="GO:0030253">
    <property type="term" value="P:protein secretion by the type I secretion system"/>
    <property type="evidence" value="ECO:0007669"/>
    <property type="project" value="InterPro"/>
</dbReference>
<reference evidence="10 11" key="1">
    <citation type="submission" date="2016-10" db="EMBL/GenBank/DDBJ databases">
        <authorList>
            <person name="de Groot N.N."/>
        </authorList>
    </citation>
    <scope>NUCLEOTIDE SEQUENCE [LARGE SCALE GENOMIC DNA]</scope>
    <source>
        <strain evidence="10 11">DSM 29439</strain>
    </source>
</reference>
<feature type="transmembrane region" description="Helical" evidence="7">
    <location>
        <begin position="131"/>
        <end position="153"/>
    </location>
</feature>
<dbReference type="PROSITE" id="PS50929">
    <property type="entry name" value="ABC_TM1F"/>
    <property type="match status" value="1"/>
</dbReference>
<dbReference type="InterPro" id="IPR027417">
    <property type="entry name" value="P-loop_NTPase"/>
</dbReference>
<dbReference type="SUPFAM" id="SSF52540">
    <property type="entry name" value="P-loop containing nucleoside triphosphate hydrolases"/>
    <property type="match status" value="1"/>
</dbReference>
<dbReference type="NCBIfam" id="TIGR01842">
    <property type="entry name" value="type_I_sec_PrtD"/>
    <property type="match status" value="1"/>
</dbReference>
<protein>
    <submittedName>
        <fullName evidence="10">ATP-binding cassette, subfamily C</fullName>
    </submittedName>
</protein>
<dbReference type="Pfam" id="PF00664">
    <property type="entry name" value="ABC_membrane"/>
    <property type="match status" value="1"/>
</dbReference>
<dbReference type="PROSITE" id="PS50893">
    <property type="entry name" value="ABC_TRANSPORTER_2"/>
    <property type="match status" value="1"/>
</dbReference>
<dbReference type="PANTHER" id="PTHR43394:SF1">
    <property type="entry name" value="ATP-BINDING CASSETTE SUB-FAMILY B MEMBER 10, MITOCHONDRIAL"/>
    <property type="match status" value="1"/>
</dbReference>
<keyword evidence="4 10" id="KW-0067">ATP-binding</keyword>
<keyword evidence="5 7" id="KW-1133">Transmembrane helix</keyword>
<evidence type="ECO:0000256" key="5">
    <source>
        <dbReference type="ARBA" id="ARBA00022989"/>
    </source>
</evidence>
<dbReference type="SUPFAM" id="SSF90123">
    <property type="entry name" value="ABC transporter transmembrane region"/>
    <property type="match status" value="1"/>
</dbReference>
<comment type="subcellular location">
    <subcellularLocation>
        <location evidence="1">Cell membrane</location>
        <topology evidence="1">Multi-pass membrane protein</topology>
    </subcellularLocation>
</comment>
<dbReference type="GO" id="GO:0005886">
    <property type="term" value="C:plasma membrane"/>
    <property type="evidence" value="ECO:0007669"/>
    <property type="project" value="UniProtKB-SubCell"/>
</dbReference>
<dbReference type="EMBL" id="FOJB01000001">
    <property type="protein sequence ID" value="SEW31471.1"/>
    <property type="molecule type" value="Genomic_DNA"/>
</dbReference>
<evidence type="ECO:0000259" key="8">
    <source>
        <dbReference type="PROSITE" id="PS50893"/>
    </source>
</evidence>
<evidence type="ECO:0000256" key="1">
    <source>
        <dbReference type="ARBA" id="ARBA00004651"/>
    </source>
</evidence>
<evidence type="ECO:0000256" key="7">
    <source>
        <dbReference type="SAM" id="Phobius"/>
    </source>
</evidence>
<gene>
    <name evidence="10" type="ORF">SAMN05444851_2978</name>
</gene>
<sequence>MGHQQHAYGQKELRKIRHRMRGLLINAAIFSIFVNLLTLTAPIYMLQIYDRVLSSGSEATLATLTLLMAFLFLMMGCLDYARGRLLARAGARFQADLDERIFLLNLNSEQKPQDRPVTASAVRDVDAIRRLFSSPVMTAFFDLPWTPVFLLAITVFHPWLGALAVSGGVILVTITSLNQWLTRGPMAVLRNQTLHADQMAGRLQTEGQLVRALGLSETTTLRWKRLRIVALGTGLSLSDQQSLFAVMTKTFRQFLQSAMLGLGAYLALQGAISPGAMIAGSILLSRALGPIDIAVGQWPVAQQAKAAWQSLAQHLSDAPVGATRTTLPTPAANVQVSNVTVIPTGQSFAVLQNISFMLSPGTALGVIGPSGAGKSTLAQVMTGALRPSAGSVRLDGAALHHYGPAQLGRSIGYLPQRVVFFDGTVAENIAGFHPDTDDADVVAAATAAGAHQVILSLPDGYDTVVTPGNSPISGGQLQRICLARALYGAPPLVVLDEPNSNLDLDGSEALSVAIQGVKARGGVVVIMAHRPSVIQHCDLLMVLDRGRITDFGPREDILRKTVRNAYQLHALHNVERGSDANA</sequence>
<dbReference type="InterPro" id="IPR036640">
    <property type="entry name" value="ABC1_TM_sf"/>
</dbReference>